<feature type="transmembrane region" description="Helical" evidence="8">
    <location>
        <begin position="219"/>
        <end position="237"/>
    </location>
</feature>
<dbReference type="STRING" id="888741.HMPREF9098_2175"/>
<dbReference type="NCBIfam" id="TIGR00710">
    <property type="entry name" value="efflux_Bcr_CflA"/>
    <property type="match status" value="1"/>
</dbReference>
<comment type="caution">
    <text evidence="8">Lacks conserved residue(s) required for the propagation of feature annotation.</text>
</comment>
<keyword evidence="7 8" id="KW-0472">Membrane</keyword>
<keyword evidence="6 8" id="KW-1133">Transmembrane helix</keyword>
<dbReference type="InterPro" id="IPR020846">
    <property type="entry name" value="MFS_dom"/>
</dbReference>
<feature type="transmembrane region" description="Helical" evidence="8">
    <location>
        <begin position="16"/>
        <end position="35"/>
    </location>
</feature>
<reference evidence="10 11" key="1">
    <citation type="submission" date="2011-01" db="EMBL/GenBank/DDBJ databases">
        <authorList>
            <person name="Muzny D."/>
            <person name="Qin X."/>
            <person name="Deng J."/>
            <person name="Jiang H."/>
            <person name="Liu Y."/>
            <person name="Qu J."/>
            <person name="Song X.-Z."/>
            <person name="Zhang L."/>
            <person name="Thornton R."/>
            <person name="Coyle M."/>
            <person name="Francisco L."/>
            <person name="Jackson L."/>
            <person name="Javaid M."/>
            <person name="Korchina V."/>
            <person name="Kovar C."/>
            <person name="Mata R."/>
            <person name="Mathew T."/>
            <person name="Ngo R."/>
            <person name="Nguyen L."/>
            <person name="Nguyen N."/>
            <person name="Okwuonu G."/>
            <person name="Ongeri F."/>
            <person name="Pham C."/>
            <person name="Simmons D."/>
            <person name="Wilczek-Boney K."/>
            <person name="Hale W."/>
            <person name="Jakkamsetti A."/>
            <person name="Pham P."/>
            <person name="Ruth R."/>
            <person name="San Lucas F."/>
            <person name="Warren J."/>
            <person name="Zhang J."/>
            <person name="Zhao Z."/>
            <person name="Zhou C."/>
            <person name="Zhu D."/>
            <person name="Lee S."/>
            <person name="Bess C."/>
            <person name="Blankenburg K."/>
            <person name="Forbes L."/>
            <person name="Fu Q."/>
            <person name="Gubbala S."/>
            <person name="Hirani K."/>
            <person name="Jayaseelan J.C."/>
            <person name="Lara F."/>
            <person name="Munidasa M."/>
            <person name="Palculict T."/>
            <person name="Patil S."/>
            <person name="Pu L.-L."/>
            <person name="Saada N."/>
            <person name="Tang L."/>
            <person name="Weissenberger G."/>
            <person name="Zhu Y."/>
            <person name="Hemphill L."/>
            <person name="Shang Y."/>
            <person name="Youmans B."/>
            <person name="Ayvaz T."/>
            <person name="Ross M."/>
            <person name="Santibanez J."/>
            <person name="Aqrawi P."/>
            <person name="Gross S."/>
            <person name="Joshi V."/>
            <person name="Fowler G."/>
            <person name="Nazareth L."/>
            <person name="Reid J."/>
            <person name="Worley K."/>
            <person name="Petrosino J."/>
            <person name="Highlander S."/>
            <person name="Gibbs R."/>
        </authorList>
    </citation>
    <scope>NUCLEOTIDE SEQUENCE [LARGE SCALE GENOMIC DNA]</scope>
    <source>
        <strain evidence="10 11">ATCC 33394</strain>
    </source>
</reference>
<gene>
    <name evidence="10" type="ORF">HMPREF9098_2175</name>
</gene>
<dbReference type="GO" id="GO:0005886">
    <property type="term" value="C:plasma membrane"/>
    <property type="evidence" value="ECO:0007669"/>
    <property type="project" value="UniProtKB-SubCell"/>
</dbReference>
<dbReference type="HOGENOM" id="CLU_001265_47_0_4"/>
<protein>
    <recommendedName>
        <fullName evidence="8">Bcr/CflA family efflux transporter</fullName>
    </recommendedName>
</protein>
<dbReference type="PROSITE" id="PS50850">
    <property type="entry name" value="MFS"/>
    <property type="match status" value="1"/>
</dbReference>
<dbReference type="SUPFAM" id="SSF103473">
    <property type="entry name" value="MFS general substrate transporter"/>
    <property type="match status" value="1"/>
</dbReference>
<keyword evidence="4" id="KW-1003">Cell membrane</keyword>
<evidence type="ECO:0000259" key="9">
    <source>
        <dbReference type="PROSITE" id="PS50850"/>
    </source>
</evidence>
<accession>F0F240</accession>
<feature type="transmembrane region" description="Helical" evidence="8">
    <location>
        <begin position="257"/>
        <end position="275"/>
    </location>
</feature>
<keyword evidence="8" id="KW-0997">Cell inner membrane</keyword>
<dbReference type="PANTHER" id="PTHR23502:SF132">
    <property type="entry name" value="POLYAMINE TRANSPORTER 2-RELATED"/>
    <property type="match status" value="1"/>
</dbReference>
<feature type="transmembrane region" description="Helical" evidence="8">
    <location>
        <begin position="171"/>
        <end position="190"/>
    </location>
</feature>
<evidence type="ECO:0000256" key="4">
    <source>
        <dbReference type="ARBA" id="ARBA00022475"/>
    </source>
</evidence>
<dbReference type="GO" id="GO:1990961">
    <property type="term" value="P:xenobiotic detoxification by transmembrane export across the plasma membrane"/>
    <property type="evidence" value="ECO:0007669"/>
    <property type="project" value="InterPro"/>
</dbReference>
<keyword evidence="3 8" id="KW-0813">Transport</keyword>
<evidence type="ECO:0000256" key="7">
    <source>
        <dbReference type="ARBA" id="ARBA00023136"/>
    </source>
</evidence>
<dbReference type="EMBL" id="AEWV01000042">
    <property type="protein sequence ID" value="EGC16340.1"/>
    <property type="molecule type" value="Genomic_DNA"/>
</dbReference>
<evidence type="ECO:0000256" key="5">
    <source>
        <dbReference type="ARBA" id="ARBA00022692"/>
    </source>
</evidence>
<dbReference type="Gene3D" id="1.20.1720.10">
    <property type="entry name" value="Multidrug resistance protein D"/>
    <property type="match status" value="1"/>
</dbReference>
<feature type="transmembrane region" description="Helical" evidence="8">
    <location>
        <begin position="314"/>
        <end position="333"/>
    </location>
</feature>
<sequence length="413" mass="44701">MSLLYKPSKPLSRGQMAALLAMLMTIMPFSIDAYLPALLDIAAGLNADIHQVEKSLSSFMLGVAAGQLIGGSLSDIKGRRNIALGGLSVYVLASAALVFVQTANQLLVWRMVQALGAGMSAVVAGAVVRDNYQGREAAKMFALIGIIVMTAPLIAPLFGSLLHSVAGWRSIFAFLFAYAALVVFLLYRFLPQFKAAEPITKTQLLHIGTRYRNVFRNRAALGFLFYQAASFSSMIVFLSESPFVYMKLYGLSQHQYAFAFACNIITMMSFNRLTAFGLNRGWESRHLLLTGISVQFFANTSLLATVLWLKQPALWLALPLLMCSVGAQGLIAANTQALFMGNFKPEIGGSANAVLMASQSLIASTVGFAVTWLHNGSMTVMAACMFACSIIGGSLLWYCSRHQLRKKAAANVI</sequence>
<proteinExistence type="inferred from homology"/>
<dbReference type="CDD" id="cd17320">
    <property type="entry name" value="MFS_MdfA_MDR_like"/>
    <property type="match status" value="1"/>
</dbReference>
<comment type="caution">
    <text evidence="10">The sequence shown here is derived from an EMBL/GenBank/DDBJ whole genome shotgun (WGS) entry which is preliminary data.</text>
</comment>
<feature type="transmembrane region" description="Helical" evidence="8">
    <location>
        <begin position="353"/>
        <end position="374"/>
    </location>
</feature>
<dbReference type="RefSeq" id="WP_003784318.1">
    <property type="nucleotide sequence ID" value="NZ_GL870929.1"/>
</dbReference>
<evidence type="ECO:0000256" key="2">
    <source>
        <dbReference type="ARBA" id="ARBA00006236"/>
    </source>
</evidence>
<evidence type="ECO:0000256" key="8">
    <source>
        <dbReference type="RuleBase" id="RU365088"/>
    </source>
</evidence>
<dbReference type="AlphaFoldDB" id="F0F240"/>
<dbReference type="InterPro" id="IPR011701">
    <property type="entry name" value="MFS"/>
</dbReference>
<evidence type="ECO:0000256" key="3">
    <source>
        <dbReference type="ARBA" id="ARBA00022448"/>
    </source>
</evidence>
<dbReference type="GO" id="GO:0042910">
    <property type="term" value="F:xenobiotic transmembrane transporter activity"/>
    <property type="evidence" value="ECO:0007669"/>
    <property type="project" value="InterPro"/>
</dbReference>
<evidence type="ECO:0000256" key="1">
    <source>
        <dbReference type="ARBA" id="ARBA00004651"/>
    </source>
</evidence>
<evidence type="ECO:0000256" key="6">
    <source>
        <dbReference type="ARBA" id="ARBA00022989"/>
    </source>
</evidence>
<feature type="transmembrane region" description="Helical" evidence="8">
    <location>
        <begin position="107"/>
        <end position="128"/>
    </location>
</feature>
<organism evidence="10 11">
    <name type="scientific">Kingella denitrificans ATCC 33394</name>
    <dbReference type="NCBI Taxonomy" id="888741"/>
    <lineage>
        <taxon>Bacteria</taxon>
        <taxon>Pseudomonadati</taxon>
        <taxon>Pseudomonadota</taxon>
        <taxon>Betaproteobacteria</taxon>
        <taxon>Neisseriales</taxon>
        <taxon>Neisseriaceae</taxon>
        <taxon>Kingella</taxon>
    </lineage>
</organism>
<dbReference type="PANTHER" id="PTHR23502">
    <property type="entry name" value="MAJOR FACILITATOR SUPERFAMILY"/>
    <property type="match status" value="1"/>
</dbReference>
<evidence type="ECO:0000313" key="11">
    <source>
        <dbReference type="Proteomes" id="UP000004088"/>
    </source>
</evidence>
<comment type="similarity">
    <text evidence="2 8">Belongs to the major facilitator superfamily. Bcr/CmlA family.</text>
</comment>
<dbReference type="Proteomes" id="UP000004088">
    <property type="component" value="Unassembled WGS sequence"/>
</dbReference>
<feature type="transmembrane region" description="Helical" evidence="8">
    <location>
        <begin position="140"/>
        <end position="159"/>
    </location>
</feature>
<feature type="transmembrane region" description="Helical" evidence="8">
    <location>
        <begin position="287"/>
        <end position="308"/>
    </location>
</feature>
<keyword evidence="5 8" id="KW-0812">Transmembrane</keyword>
<keyword evidence="11" id="KW-1185">Reference proteome</keyword>
<dbReference type="InterPro" id="IPR036259">
    <property type="entry name" value="MFS_trans_sf"/>
</dbReference>
<feature type="transmembrane region" description="Helical" evidence="8">
    <location>
        <begin position="380"/>
        <end position="399"/>
    </location>
</feature>
<name>F0F240_9NEIS</name>
<dbReference type="InterPro" id="IPR004812">
    <property type="entry name" value="Efflux_drug-R_Bcr/CmlA"/>
</dbReference>
<evidence type="ECO:0000313" key="10">
    <source>
        <dbReference type="EMBL" id="EGC16340.1"/>
    </source>
</evidence>
<dbReference type="Pfam" id="PF07690">
    <property type="entry name" value="MFS_1"/>
    <property type="match status" value="1"/>
</dbReference>
<comment type="subcellular location">
    <subcellularLocation>
        <location evidence="8">Cell inner membrane</location>
        <topology evidence="8">Multi-pass membrane protein</topology>
    </subcellularLocation>
    <subcellularLocation>
        <location evidence="1">Cell membrane</location>
        <topology evidence="1">Multi-pass membrane protein</topology>
    </subcellularLocation>
</comment>
<feature type="domain" description="Major facilitator superfamily (MFS) profile" evidence="9">
    <location>
        <begin position="16"/>
        <end position="413"/>
    </location>
</feature>
<feature type="transmembrane region" description="Helical" evidence="8">
    <location>
        <begin position="81"/>
        <end position="101"/>
    </location>
</feature>